<evidence type="ECO:0000256" key="1">
    <source>
        <dbReference type="SAM" id="MobiDB-lite"/>
    </source>
</evidence>
<dbReference type="PANTHER" id="PTHR15048:SF0">
    <property type="entry name" value="STARCH-BINDING DOMAIN-CONTAINING PROTEIN 1"/>
    <property type="match status" value="1"/>
</dbReference>
<keyword evidence="4" id="KW-1185">Reference proteome</keyword>
<organism evidence="3 4">
    <name type="scientific">Tripterygium wilfordii</name>
    <name type="common">Thunder God vine</name>
    <dbReference type="NCBI Taxonomy" id="458696"/>
    <lineage>
        <taxon>Eukaryota</taxon>
        <taxon>Viridiplantae</taxon>
        <taxon>Streptophyta</taxon>
        <taxon>Embryophyta</taxon>
        <taxon>Tracheophyta</taxon>
        <taxon>Spermatophyta</taxon>
        <taxon>Magnoliopsida</taxon>
        <taxon>eudicotyledons</taxon>
        <taxon>Gunneridae</taxon>
        <taxon>Pentapetalae</taxon>
        <taxon>rosids</taxon>
        <taxon>fabids</taxon>
        <taxon>Celastrales</taxon>
        <taxon>Celastraceae</taxon>
        <taxon>Tripterygium</taxon>
    </lineage>
</organism>
<dbReference type="GO" id="GO:0016020">
    <property type="term" value="C:membrane"/>
    <property type="evidence" value="ECO:0007669"/>
    <property type="project" value="TreeGrafter"/>
</dbReference>
<protein>
    <recommendedName>
        <fullName evidence="2">CBM20 domain-containing protein</fullName>
    </recommendedName>
</protein>
<evidence type="ECO:0000313" key="3">
    <source>
        <dbReference type="EMBL" id="KAF5750842.1"/>
    </source>
</evidence>
<dbReference type="CDD" id="cd05467">
    <property type="entry name" value="CBM20"/>
    <property type="match status" value="1"/>
</dbReference>
<dbReference type="Gene3D" id="2.60.40.10">
    <property type="entry name" value="Immunoglobulins"/>
    <property type="match status" value="1"/>
</dbReference>
<dbReference type="InterPro" id="IPR013784">
    <property type="entry name" value="Carb-bd-like_fold"/>
</dbReference>
<reference evidence="3 4" key="1">
    <citation type="journal article" date="2020" name="Nat. Commun.">
        <title>Genome of Tripterygium wilfordii and identification of cytochrome P450 involved in triptolide biosynthesis.</title>
        <authorList>
            <person name="Tu L."/>
            <person name="Su P."/>
            <person name="Zhang Z."/>
            <person name="Gao L."/>
            <person name="Wang J."/>
            <person name="Hu T."/>
            <person name="Zhou J."/>
            <person name="Zhang Y."/>
            <person name="Zhao Y."/>
            <person name="Liu Y."/>
            <person name="Song Y."/>
            <person name="Tong Y."/>
            <person name="Lu Y."/>
            <person name="Yang J."/>
            <person name="Xu C."/>
            <person name="Jia M."/>
            <person name="Peters R.J."/>
            <person name="Huang L."/>
            <person name="Gao W."/>
        </authorList>
    </citation>
    <scope>NUCLEOTIDE SEQUENCE [LARGE SCALE GENOMIC DNA]</scope>
    <source>
        <strain evidence="4">cv. XIE 37</strain>
        <tissue evidence="3">Leaf</tissue>
    </source>
</reference>
<dbReference type="PANTHER" id="PTHR15048">
    <property type="entry name" value="STARCH-BINDING DOMAIN-CONTAINING PROTEIN 1"/>
    <property type="match status" value="1"/>
</dbReference>
<comment type="caution">
    <text evidence="3">The sequence shown here is derived from an EMBL/GenBank/DDBJ whole genome shotgun (WGS) entry which is preliminary data.</text>
</comment>
<dbReference type="InParanoid" id="A0A7J7DWU0"/>
<dbReference type="Proteomes" id="UP000593562">
    <property type="component" value="Unassembled WGS sequence"/>
</dbReference>
<gene>
    <name evidence="3" type="ORF">HS088_TW03G01182</name>
</gene>
<feature type="domain" description="CBM20" evidence="2">
    <location>
        <begin position="163"/>
        <end position="265"/>
    </location>
</feature>
<dbReference type="SMART" id="SM01065">
    <property type="entry name" value="CBM_2"/>
    <property type="match status" value="1"/>
</dbReference>
<dbReference type="PROSITE" id="PS51166">
    <property type="entry name" value="CBM20"/>
    <property type="match status" value="1"/>
</dbReference>
<accession>A0A7J7DWU0</accession>
<dbReference type="Pfam" id="PF00686">
    <property type="entry name" value="CBM_20"/>
    <property type="match status" value="1"/>
</dbReference>
<dbReference type="AlphaFoldDB" id="A0A7J7DWU0"/>
<evidence type="ECO:0000313" key="4">
    <source>
        <dbReference type="Proteomes" id="UP000593562"/>
    </source>
</evidence>
<evidence type="ECO:0000259" key="2">
    <source>
        <dbReference type="PROSITE" id="PS51166"/>
    </source>
</evidence>
<dbReference type="FunCoup" id="A0A7J7DWU0">
    <property type="interactions" value="193"/>
</dbReference>
<feature type="compositionally biased region" description="Polar residues" evidence="1">
    <location>
        <begin position="614"/>
        <end position="644"/>
    </location>
</feature>
<dbReference type="SUPFAM" id="SSF49452">
    <property type="entry name" value="Starch-binding domain-like"/>
    <property type="match status" value="1"/>
</dbReference>
<dbReference type="InterPro" id="IPR002044">
    <property type="entry name" value="CBM20"/>
</dbReference>
<feature type="region of interest" description="Disordered" evidence="1">
    <location>
        <begin position="612"/>
        <end position="673"/>
    </location>
</feature>
<dbReference type="GO" id="GO:2001070">
    <property type="term" value="F:starch binding"/>
    <property type="evidence" value="ECO:0007669"/>
    <property type="project" value="InterPro"/>
</dbReference>
<dbReference type="EMBL" id="JAAARO010000003">
    <property type="protein sequence ID" value="KAF5750842.1"/>
    <property type="molecule type" value="Genomic_DNA"/>
</dbReference>
<sequence length="695" mass="77274">MASNARWSVSFPFKAVVAARVDCGVYNKVMRHDRRSEVEKIVNCRIAELHGIEIVMATGYEKASGGYLSREIDGSRVMKILTSSCSKIVVDGTRDSGFLFSRNLNLSRPEIYAVFSKKAFSNVRFLHVVSMQHRGICAISASSSISPGPEADLETAEAEIPEKNQWKTIHVKFQLQKECVFGDQIFIVGDEPMFGLWDPESAIPLNWSDGHVWNVDLDVPIGKPILYKFILKGSTGNILWQPGPDRVFKPWETMETITVREDWEDADLQKITEEAAAVNSELLIAENFTYEKQELVPNLNQGGIVDDISSPTRPLTATHKEQIVGDVAPPQEKSMAMVADNIEFSKGDSPMNSLYKTVPGEERISPKEEFMTTANKNMVIEEGILGNNGRSATLNNSESERNLVTQEGEPVLVPGLTPLSVMSAEPDEDERRITIDGSVDTSEVKSPNFPEFDEKHQPVDDDLHQEGMTGMFSEGDGQPENEKLLSAKEQQPDTQLQNHNVWHNDISWGRTALQKLLTTITFILFVPAKTERVITNQVPFIPLSGLMSFGTSMIHGLPKKIRHKKLKHIPAQTAATPRELSLAKSVRIKEGLEGESEKESLPFDSYSKFDANSVEDSSGDSSPIFGSQSYSVGGDESFSSQQEVNGGFGATEGSILPPSSEMEPEEDFALREWRRAGKTRSDLKIRRSRRKRCCS</sequence>
<dbReference type="InterPro" id="IPR013783">
    <property type="entry name" value="Ig-like_fold"/>
</dbReference>
<proteinExistence type="predicted"/>
<name>A0A7J7DWU0_TRIWF</name>